<evidence type="ECO:0000256" key="1">
    <source>
        <dbReference type="ARBA" id="ARBA00022723"/>
    </source>
</evidence>
<dbReference type="GO" id="GO:0008270">
    <property type="term" value="F:zinc ion binding"/>
    <property type="evidence" value="ECO:0007669"/>
    <property type="project" value="UniProtKB-KW"/>
</dbReference>
<protein>
    <recommendedName>
        <fullName evidence="10">PHD-type domain-containing protein</fullName>
    </recommendedName>
</protein>
<dbReference type="SUPFAM" id="SSF57903">
    <property type="entry name" value="FYVE/PHD zinc finger"/>
    <property type="match status" value="1"/>
</dbReference>
<name>A0A0J8BA10_BETVV</name>
<accession>A0A0J8BA10</accession>
<feature type="compositionally biased region" description="Low complexity" evidence="5">
    <location>
        <begin position="8"/>
        <end position="24"/>
    </location>
</feature>
<evidence type="ECO:0000256" key="4">
    <source>
        <dbReference type="PROSITE-ProRule" id="PRU00146"/>
    </source>
</evidence>
<dbReference type="PANTHER" id="PTHR13793">
    <property type="entry name" value="PHD FINGER PROTEINS"/>
    <property type="match status" value="1"/>
</dbReference>
<feature type="domain" description="PHD-type" evidence="7">
    <location>
        <begin position="206"/>
        <end position="318"/>
    </location>
</feature>
<dbReference type="OMA" id="RWKGKCY"/>
<evidence type="ECO:0008006" key="10">
    <source>
        <dbReference type="Google" id="ProtNLM"/>
    </source>
</evidence>
<dbReference type="OrthoDB" id="20839at2759"/>
<dbReference type="AlphaFoldDB" id="A0A0J8BA10"/>
<proteinExistence type="predicted"/>
<evidence type="ECO:0000256" key="2">
    <source>
        <dbReference type="ARBA" id="ARBA00022771"/>
    </source>
</evidence>
<keyword evidence="3" id="KW-0862">Zinc</keyword>
<feature type="region of interest" description="Disordered" evidence="5">
    <location>
        <begin position="99"/>
        <end position="143"/>
    </location>
</feature>
<keyword evidence="2 4" id="KW-0863">Zinc-finger</keyword>
<dbReference type="InterPro" id="IPR013083">
    <property type="entry name" value="Znf_RING/FYVE/PHD"/>
</dbReference>
<evidence type="ECO:0000313" key="9">
    <source>
        <dbReference type="Proteomes" id="UP000035740"/>
    </source>
</evidence>
<dbReference type="InterPro" id="IPR019786">
    <property type="entry name" value="Zinc_finger_PHD-type_CS"/>
</dbReference>
<evidence type="ECO:0000259" key="7">
    <source>
        <dbReference type="PROSITE" id="PS51805"/>
    </source>
</evidence>
<evidence type="ECO:0000313" key="8">
    <source>
        <dbReference type="EMBL" id="KMS98149.1"/>
    </source>
</evidence>
<feature type="compositionally biased region" description="Basic and acidic residues" evidence="5">
    <location>
        <begin position="112"/>
        <end position="134"/>
    </location>
</feature>
<evidence type="ECO:0000256" key="3">
    <source>
        <dbReference type="ARBA" id="ARBA00022833"/>
    </source>
</evidence>
<dbReference type="Pfam" id="PF00628">
    <property type="entry name" value="PHD"/>
    <property type="match status" value="1"/>
</dbReference>
<gene>
    <name evidence="8" type="ORF">BVRB_4g095350</name>
</gene>
<dbReference type="InterPro" id="IPR034732">
    <property type="entry name" value="EPHD"/>
</dbReference>
<dbReference type="GO" id="GO:0005634">
    <property type="term" value="C:nucleus"/>
    <property type="evidence" value="ECO:0007669"/>
    <property type="project" value="UniProtKB-ARBA"/>
</dbReference>
<dbReference type="Proteomes" id="UP000035740">
    <property type="component" value="Unassembled WGS sequence"/>
</dbReference>
<dbReference type="Pfam" id="PF13832">
    <property type="entry name" value="zf-HC5HC2H_2"/>
    <property type="match status" value="1"/>
</dbReference>
<dbReference type="CDD" id="cd15492">
    <property type="entry name" value="PHD_BRPF_JADE_like"/>
    <property type="match status" value="1"/>
</dbReference>
<keyword evidence="1" id="KW-0479">Metal-binding</keyword>
<organism evidence="8 9">
    <name type="scientific">Beta vulgaris subsp. vulgaris</name>
    <name type="common">Beet</name>
    <dbReference type="NCBI Taxonomy" id="3555"/>
    <lineage>
        <taxon>Eukaryota</taxon>
        <taxon>Viridiplantae</taxon>
        <taxon>Streptophyta</taxon>
        <taxon>Embryophyta</taxon>
        <taxon>Tracheophyta</taxon>
        <taxon>Spermatophyta</taxon>
        <taxon>Magnoliopsida</taxon>
        <taxon>eudicotyledons</taxon>
        <taxon>Gunneridae</taxon>
        <taxon>Pentapetalae</taxon>
        <taxon>Caryophyllales</taxon>
        <taxon>Chenopodiaceae</taxon>
        <taxon>Betoideae</taxon>
        <taxon>Beta</taxon>
    </lineage>
</organism>
<dbReference type="SMART" id="SM00249">
    <property type="entry name" value="PHD"/>
    <property type="match status" value="2"/>
</dbReference>
<dbReference type="PROSITE" id="PS51805">
    <property type="entry name" value="EPHD"/>
    <property type="match status" value="1"/>
</dbReference>
<dbReference type="PROSITE" id="PS01359">
    <property type="entry name" value="ZF_PHD_1"/>
    <property type="match status" value="1"/>
</dbReference>
<evidence type="ECO:0000256" key="5">
    <source>
        <dbReference type="SAM" id="MobiDB-lite"/>
    </source>
</evidence>
<reference evidence="8 9" key="1">
    <citation type="journal article" date="2014" name="Nature">
        <title>The genome of the recently domesticated crop plant sugar beet (Beta vulgaris).</title>
        <authorList>
            <person name="Dohm J.C."/>
            <person name="Minoche A.E."/>
            <person name="Holtgrawe D."/>
            <person name="Capella-Gutierrez S."/>
            <person name="Zakrzewski F."/>
            <person name="Tafer H."/>
            <person name="Rupp O."/>
            <person name="Sorensen T.R."/>
            <person name="Stracke R."/>
            <person name="Reinhardt R."/>
            <person name="Goesmann A."/>
            <person name="Kraft T."/>
            <person name="Schulz B."/>
            <person name="Stadler P.F."/>
            <person name="Schmidt T."/>
            <person name="Gabaldon T."/>
            <person name="Lehrach H."/>
            <person name="Weisshaar B."/>
            <person name="Himmelbauer H."/>
        </authorList>
    </citation>
    <scope>NUCLEOTIDE SEQUENCE [LARGE SCALE GENOMIC DNA]</scope>
    <source>
        <tissue evidence="8">Taproot</tissue>
    </source>
</reference>
<dbReference type="EMBL" id="KQ090266">
    <property type="protein sequence ID" value="KMS98149.1"/>
    <property type="molecule type" value="Genomic_DNA"/>
</dbReference>
<keyword evidence="9" id="KW-1185">Reference proteome</keyword>
<dbReference type="InterPro" id="IPR019787">
    <property type="entry name" value="Znf_PHD-finger"/>
</dbReference>
<dbReference type="Gene3D" id="3.30.40.10">
    <property type="entry name" value="Zinc/RING finger domain, C3HC4 (zinc finger)"/>
    <property type="match status" value="2"/>
</dbReference>
<dbReference type="Gramene" id="KMS98149">
    <property type="protein sequence ID" value="KMS98149"/>
    <property type="gene ID" value="BVRB_4g095350"/>
</dbReference>
<dbReference type="PROSITE" id="PS50016">
    <property type="entry name" value="ZF_PHD_2"/>
    <property type="match status" value="1"/>
</dbReference>
<feature type="region of interest" description="Disordered" evidence="5">
    <location>
        <begin position="1"/>
        <end position="76"/>
    </location>
</feature>
<sequence length="341" mass="38481">MDANFHSLPPLKRFRLLQQQQKQQPKPEPKHEPKPVCIPLQLSPSNLPAKKRKQSRDTFFQSNLEEKENLPPITPPTPYCLPAKKRIWAIKPPEFSPIKSPPPFIDLNLEYDPSRESQEGTKNGEETETPTRVEIEDEKEEEEEDVDDGILCAVCESTDGDPSDPIVFCDGCELMVHSNCYGNPLIKGVPEGEWLCAQCLNSQPLAHKCCLCPVVGGAMKPTADGRWAHIVCAVLVPEVFFEDPEGRDGIDCSRIPKRRWREKCYICKERRGCAIECSEPKCSLAFHATCGLKEDLSIELKEGKNNGGIVAGFCKKHTELWKKQKQTGKFKIVARDDEQRT</sequence>
<evidence type="ECO:0000259" key="6">
    <source>
        <dbReference type="PROSITE" id="PS50016"/>
    </source>
</evidence>
<dbReference type="InterPro" id="IPR001965">
    <property type="entry name" value="Znf_PHD"/>
</dbReference>
<dbReference type="InterPro" id="IPR050701">
    <property type="entry name" value="Histone_Mod_Regulator"/>
</dbReference>
<dbReference type="eggNOG" id="KOG0955">
    <property type="taxonomic scope" value="Eukaryota"/>
</dbReference>
<feature type="domain" description="PHD-type" evidence="6">
    <location>
        <begin position="149"/>
        <end position="202"/>
    </location>
</feature>
<feature type="compositionally biased region" description="Basic and acidic residues" evidence="5">
    <location>
        <begin position="25"/>
        <end position="34"/>
    </location>
</feature>
<dbReference type="GO" id="GO:0006357">
    <property type="term" value="P:regulation of transcription by RNA polymerase II"/>
    <property type="evidence" value="ECO:0007669"/>
    <property type="project" value="TreeGrafter"/>
</dbReference>
<dbReference type="InterPro" id="IPR011011">
    <property type="entry name" value="Znf_FYVE_PHD"/>
</dbReference>
<dbReference type="PANTHER" id="PTHR13793:SF148">
    <property type="entry name" value="RING_FYVE_PHD ZINC FINGER SUPERFAMILY PROTEIN"/>
    <property type="match status" value="1"/>
</dbReference>
<dbReference type="KEGG" id="bvg:104907509"/>